<dbReference type="SUPFAM" id="SSF51569">
    <property type="entry name" value="Aldolase"/>
    <property type="match status" value="1"/>
</dbReference>
<reference evidence="1" key="1">
    <citation type="journal article" date="2007" name="PLoS ONE">
        <title>The first genome sequence of an elite grapevine cultivar (Pinot noir Vitis vinifera L.): coping with a highly heterozygous genome.</title>
        <authorList>
            <person name="Velasco R."/>
            <person name="Zharkikh A."/>
            <person name="Troggio M."/>
            <person name="Cartwright D.A."/>
            <person name="Cestaro A."/>
            <person name="Pruss D."/>
            <person name="Pindo M."/>
            <person name="FitzGerald L.M."/>
            <person name="Vezzulli S."/>
            <person name="Reid J."/>
            <person name="Malacarne G."/>
            <person name="Iliev D."/>
            <person name="Coppola G."/>
            <person name="Wardell B."/>
            <person name="Micheletti D."/>
            <person name="Macalma T."/>
            <person name="Facci M."/>
            <person name="Mitchell J.T."/>
            <person name="Perazzolli M."/>
            <person name="Eldredge G."/>
            <person name="Gatto P."/>
            <person name="Oyzerski R."/>
            <person name="Moretto M."/>
            <person name="Gutin N."/>
            <person name="Stefanini M."/>
            <person name="Chen Y."/>
            <person name="Segala C."/>
            <person name="Davenport C."/>
            <person name="Dematte L."/>
            <person name="Mraz A."/>
            <person name="Battilana J."/>
            <person name="Stormo K."/>
            <person name="Costa F."/>
            <person name="Tao Q."/>
            <person name="Si-Ammour A."/>
            <person name="Harkins T."/>
            <person name="Lackey A."/>
            <person name="Perbost C."/>
            <person name="Taillon B."/>
            <person name="Stella A."/>
            <person name="Solovyev V."/>
            <person name="Fawcett J.A."/>
            <person name="Sterck L."/>
            <person name="Vandepoele K."/>
            <person name="Grando S.M."/>
            <person name="Toppo S."/>
            <person name="Moser C."/>
            <person name="Lanchbury J."/>
            <person name="Bogden R."/>
            <person name="Skolnick M."/>
            <person name="Sgaramella V."/>
            <person name="Bhatnagar S.K."/>
            <person name="Fontana P."/>
            <person name="Gutin A."/>
            <person name="Van de Peer Y."/>
            <person name="Salamini F."/>
            <person name="Viola R."/>
        </authorList>
    </citation>
    <scope>NUCLEOTIDE SEQUENCE</scope>
</reference>
<dbReference type="ExpressionAtlas" id="A5ATW1">
    <property type="expression patterns" value="baseline and differential"/>
</dbReference>
<dbReference type="PANTHER" id="PTHR21089">
    <property type="entry name" value="SHIKIMATE DEHYDROGENASE"/>
    <property type="match status" value="1"/>
</dbReference>
<evidence type="ECO:0008006" key="2">
    <source>
        <dbReference type="Google" id="ProtNLM"/>
    </source>
</evidence>
<gene>
    <name evidence="1" type="ORF">VITISV_034025</name>
</gene>
<dbReference type="InterPro" id="IPR013785">
    <property type="entry name" value="Aldolase_TIM"/>
</dbReference>
<proteinExistence type="predicted"/>
<dbReference type="Pfam" id="PF01487">
    <property type="entry name" value="DHquinase_I"/>
    <property type="match status" value="1"/>
</dbReference>
<evidence type="ECO:0000313" key="1">
    <source>
        <dbReference type="EMBL" id="CAN60562.1"/>
    </source>
</evidence>
<organism evidence="1">
    <name type="scientific">Vitis vinifera</name>
    <name type="common">Grape</name>
    <dbReference type="NCBI Taxonomy" id="29760"/>
    <lineage>
        <taxon>Eukaryota</taxon>
        <taxon>Viridiplantae</taxon>
        <taxon>Streptophyta</taxon>
        <taxon>Embryophyta</taxon>
        <taxon>Tracheophyta</taxon>
        <taxon>Spermatophyta</taxon>
        <taxon>Magnoliopsida</taxon>
        <taxon>eudicotyledons</taxon>
        <taxon>Gunneridae</taxon>
        <taxon>Pentapetalae</taxon>
        <taxon>rosids</taxon>
        <taxon>Vitales</taxon>
        <taxon>Vitaceae</taxon>
        <taxon>Viteae</taxon>
        <taxon>Vitis</taxon>
    </lineage>
</organism>
<sequence>MTLSSVPLATSDIQIPEGARRNSTLICVPIMADSVDQMLGQIRKAKEVGGDLVEIRLDYLKNFSPRQDLQFLVKQSPLPTLVTYRPTWEGGQYDGDEGKRLDALRLAIELGADYIDVELQVSFS</sequence>
<dbReference type="AlphaFoldDB" id="A5ATW1"/>
<protein>
    <recommendedName>
        <fullName evidence="2">Bifunctional 3-dehydroquinate dehydratase/shikimate dehydrogenase, chloroplastic</fullName>
    </recommendedName>
</protein>
<accession>A5ATW1</accession>
<dbReference type="PANTHER" id="PTHR21089:SF12">
    <property type="entry name" value="BIFUNCTIONAL 3-DEHYDROQUINATE DEHYDRATASE_SHIKIMATE DEHYDROGENASE, CHLOROPLASTIC"/>
    <property type="match status" value="1"/>
</dbReference>
<dbReference type="GO" id="GO:0004764">
    <property type="term" value="F:shikimate 3-dehydrogenase (NADP+) activity"/>
    <property type="evidence" value="ECO:0007669"/>
    <property type="project" value="InterPro"/>
</dbReference>
<dbReference type="InterPro" id="IPR022893">
    <property type="entry name" value="Shikimate_DH_fam"/>
</dbReference>
<dbReference type="Gene3D" id="3.20.20.70">
    <property type="entry name" value="Aldolase class I"/>
    <property type="match status" value="1"/>
</dbReference>
<dbReference type="GO" id="GO:0003855">
    <property type="term" value="F:3-dehydroquinate dehydratase activity"/>
    <property type="evidence" value="ECO:0007669"/>
    <property type="project" value="InterPro"/>
</dbReference>
<dbReference type="EMBL" id="AM435380">
    <property type="protein sequence ID" value="CAN60562.1"/>
    <property type="molecule type" value="Genomic_DNA"/>
</dbReference>
<name>A5ATW1_VITVI</name>
<dbReference type="CDD" id="cd00502">
    <property type="entry name" value="DHQase_I"/>
    <property type="match status" value="1"/>
</dbReference>
<dbReference type="InterPro" id="IPR001381">
    <property type="entry name" value="DHquinase_I"/>
</dbReference>